<accession>A0A834K9G8</accession>
<keyword evidence="2" id="KW-0472">Membrane</keyword>
<keyword evidence="2" id="KW-0812">Transmembrane</keyword>
<dbReference type="Proteomes" id="UP000614350">
    <property type="component" value="Unassembled WGS sequence"/>
</dbReference>
<keyword evidence="4" id="KW-1185">Reference proteome</keyword>
<evidence type="ECO:0000256" key="1">
    <source>
        <dbReference type="SAM" id="MobiDB-lite"/>
    </source>
</evidence>
<comment type="caution">
    <text evidence="3">The sequence shown here is derived from an EMBL/GenBank/DDBJ whole genome shotgun (WGS) entry which is preliminary data.</text>
</comment>
<feature type="region of interest" description="Disordered" evidence="1">
    <location>
        <begin position="60"/>
        <end position="83"/>
    </location>
</feature>
<feature type="transmembrane region" description="Helical" evidence="2">
    <location>
        <begin position="40"/>
        <end position="59"/>
    </location>
</feature>
<organism evidence="3 4">
    <name type="scientific">Vespula vulgaris</name>
    <name type="common">Yellow jacket</name>
    <name type="synonym">Wasp</name>
    <dbReference type="NCBI Taxonomy" id="7454"/>
    <lineage>
        <taxon>Eukaryota</taxon>
        <taxon>Metazoa</taxon>
        <taxon>Ecdysozoa</taxon>
        <taxon>Arthropoda</taxon>
        <taxon>Hexapoda</taxon>
        <taxon>Insecta</taxon>
        <taxon>Pterygota</taxon>
        <taxon>Neoptera</taxon>
        <taxon>Endopterygota</taxon>
        <taxon>Hymenoptera</taxon>
        <taxon>Apocrita</taxon>
        <taxon>Aculeata</taxon>
        <taxon>Vespoidea</taxon>
        <taxon>Vespidae</taxon>
        <taxon>Vespinae</taxon>
        <taxon>Vespula</taxon>
    </lineage>
</organism>
<dbReference type="EMBL" id="JACSEA010000005">
    <property type="protein sequence ID" value="KAF7400799.1"/>
    <property type="molecule type" value="Genomic_DNA"/>
</dbReference>
<name>A0A834K9G8_VESVU</name>
<sequence length="141" mass="14832">MVGVHHLGAEKSGATRAGQRRVSGYATIWGANSCDCRSDLAAAAVAAAAVAAVAAVAAAPHHNHHSRIRSPNTKTMSRCGTKVGSNDEAGVFLSRRGRRSAPEAFAKPDSDPTVEILGRRQGYFSVGNYLEDTDNSILKGW</sequence>
<keyword evidence="2" id="KW-1133">Transmembrane helix</keyword>
<gene>
    <name evidence="3" type="ORF">HZH66_005983</name>
</gene>
<dbReference type="AlphaFoldDB" id="A0A834K9G8"/>
<evidence type="ECO:0000313" key="4">
    <source>
        <dbReference type="Proteomes" id="UP000614350"/>
    </source>
</evidence>
<feature type="compositionally biased region" description="Polar residues" evidence="1">
    <location>
        <begin position="69"/>
        <end position="78"/>
    </location>
</feature>
<evidence type="ECO:0000313" key="3">
    <source>
        <dbReference type="EMBL" id="KAF7400799.1"/>
    </source>
</evidence>
<proteinExistence type="predicted"/>
<reference evidence="3" key="1">
    <citation type="journal article" date="2020" name="G3 (Bethesda)">
        <title>High-Quality Assemblies for Three Invasive Social Wasps from the &lt;i&gt;Vespula&lt;/i&gt; Genus.</title>
        <authorList>
            <person name="Harrop T.W.R."/>
            <person name="Guhlin J."/>
            <person name="McLaughlin G.M."/>
            <person name="Permina E."/>
            <person name="Stockwell P."/>
            <person name="Gilligan J."/>
            <person name="Le Lec M.F."/>
            <person name="Gruber M.A.M."/>
            <person name="Quinn O."/>
            <person name="Lovegrove M."/>
            <person name="Duncan E.J."/>
            <person name="Remnant E.J."/>
            <person name="Van Eeckhoven J."/>
            <person name="Graham B."/>
            <person name="Knapp R.A."/>
            <person name="Langford K.W."/>
            <person name="Kronenberg Z."/>
            <person name="Press M.O."/>
            <person name="Eacker S.M."/>
            <person name="Wilson-Rankin E.E."/>
            <person name="Purcell J."/>
            <person name="Lester P.J."/>
            <person name="Dearden P.K."/>
        </authorList>
    </citation>
    <scope>NUCLEOTIDE SEQUENCE</scope>
    <source>
        <strain evidence="3">Marl-1</strain>
    </source>
</reference>
<protein>
    <submittedName>
        <fullName evidence="3">Uncharacterized protein</fullName>
    </submittedName>
</protein>
<evidence type="ECO:0000256" key="2">
    <source>
        <dbReference type="SAM" id="Phobius"/>
    </source>
</evidence>